<gene>
    <name evidence="1" type="ORF">GETHED_03120</name>
</gene>
<evidence type="ECO:0008006" key="3">
    <source>
        <dbReference type="Google" id="ProtNLM"/>
    </source>
</evidence>
<dbReference type="EMBL" id="BSDC01000001">
    <property type="protein sequence ID" value="GLH65948.1"/>
    <property type="molecule type" value="Genomic_DNA"/>
</dbReference>
<proteinExistence type="predicted"/>
<reference evidence="1" key="1">
    <citation type="journal article" date="2023" name="Antonie Van Leeuwenhoek">
        <title>Mesoterricola silvestris gen. nov., sp. nov., Mesoterricola sediminis sp. nov., Geothrix oryzae sp. nov., Geothrix edaphica sp. nov., Geothrix rubra sp. nov., and Geothrix limicola sp. nov., six novel members of Acidobacteriota isolated from soils.</title>
        <authorList>
            <person name="Itoh H."/>
            <person name="Sugisawa Y."/>
            <person name="Mise K."/>
            <person name="Xu Z."/>
            <person name="Kuniyasu M."/>
            <person name="Ushijima N."/>
            <person name="Kawano K."/>
            <person name="Kobayashi E."/>
            <person name="Shiratori Y."/>
            <person name="Masuda Y."/>
            <person name="Senoo K."/>
        </authorList>
    </citation>
    <scope>NUCLEOTIDE SEQUENCE</scope>
    <source>
        <strain evidence="1">Red802</strain>
    </source>
</reference>
<evidence type="ECO:0000313" key="1">
    <source>
        <dbReference type="EMBL" id="GLH65948.1"/>
    </source>
</evidence>
<comment type="caution">
    <text evidence="1">The sequence shown here is derived from an EMBL/GenBank/DDBJ whole genome shotgun (WGS) entry which is preliminary data.</text>
</comment>
<dbReference type="Proteomes" id="UP001165044">
    <property type="component" value="Unassembled WGS sequence"/>
</dbReference>
<keyword evidence="2" id="KW-1185">Reference proteome</keyword>
<protein>
    <recommendedName>
        <fullName evidence="3">ABM domain-containing protein</fullName>
    </recommendedName>
</protein>
<dbReference type="RefSeq" id="WP_285606038.1">
    <property type="nucleotide sequence ID" value="NZ_BSDC01000001.1"/>
</dbReference>
<accession>A0ABQ5PUB6</accession>
<name>A0ABQ5PUB6_9BACT</name>
<evidence type="ECO:0000313" key="2">
    <source>
        <dbReference type="Proteomes" id="UP001165044"/>
    </source>
</evidence>
<sequence length="100" mass="11112">MHTVIRGYAGSKEIADELLECSQDIEAVIGSVPGFIAYYLIRTDDGAMSITICQDRHSCDESTKRATVWLGRNRPALRIQPPRIVEGEVTFQFSKAHAMA</sequence>
<organism evidence="1 2">
    <name type="scientific">Geothrix edaphica</name>
    <dbReference type="NCBI Taxonomy" id="2927976"/>
    <lineage>
        <taxon>Bacteria</taxon>
        <taxon>Pseudomonadati</taxon>
        <taxon>Acidobacteriota</taxon>
        <taxon>Holophagae</taxon>
        <taxon>Holophagales</taxon>
        <taxon>Holophagaceae</taxon>
        <taxon>Geothrix</taxon>
    </lineage>
</organism>